<name>A0AAJ1YKB5_SERFO</name>
<comment type="cofactor">
    <cofactor evidence="1">
        <name>Mg(2+)</name>
        <dbReference type="ChEBI" id="CHEBI:18420"/>
    </cofactor>
</comment>
<evidence type="ECO:0000256" key="5">
    <source>
        <dbReference type="PROSITE-ProRule" id="PRU00169"/>
    </source>
</evidence>
<dbReference type="SMART" id="SM00267">
    <property type="entry name" value="GGDEF"/>
    <property type="match status" value="1"/>
</dbReference>
<dbReference type="GO" id="GO:0043709">
    <property type="term" value="P:cell adhesion involved in single-species biofilm formation"/>
    <property type="evidence" value="ECO:0007669"/>
    <property type="project" value="TreeGrafter"/>
</dbReference>
<dbReference type="Gene3D" id="3.40.50.2300">
    <property type="match status" value="1"/>
</dbReference>
<dbReference type="GO" id="GO:0000160">
    <property type="term" value="P:phosphorelay signal transduction system"/>
    <property type="evidence" value="ECO:0007669"/>
    <property type="project" value="InterPro"/>
</dbReference>
<dbReference type="SUPFAM" id="SSF52172">
    <property type="entry name" value="CheY-like"/>
    <property type="match status" value="1"/>
</dbReference>
<evidence type="ECO:0000256" key="1">
    <source>
        <dbReference type="ARBA" id="ARBA00001946"/>
    </source>
</evidence>
<dbReference type="Pfam" id="PF00990">
    <property type="entry name" value="GGDEF"/>
    <property type="match status" value="1"/>
</dbReference>
<dbReference type="Proteomes" id="UP001224622">
    <property type="component" value="Unassembled WGS sequence"/>
</dbReference>
<evidence type="ECO:0000313" key="8">
    <source>
        <dbReference type="EMBL" id="MDQ9129289.1"/>
    </source>
</evidence>
<dbReference type="EMBL" id="JAVIGA010000033">
    <property type="protein sequence ID" value="MDQ9129289.1"/>
    <property type="molecule type" value="Genomic_DNA"/>
</dbReference>
<evidence type="ECO:0000259" key="6">
    <source>
        <dbReference type="PROSITE" id="PS50110"/>
    </source>
</evidence>
<feature type="domain" description="GGDEF" evidence="7">
    <location>
        <begin position="180"/>
        <end position="317"/>
    </location>
</feature>
<dbReference type="InterPro" id="IPR000160">
    <property type="entry name" value="GGDEF_dom"/>
</dbReference>
<sequence length="325" mass="36428">MTINNFPDQDPTVLLPRLAKPKLLIVDDHPINIQMLYQAFSADHNVCMATNGKQALDVCLKQKPDLILLDIEMPDISGYEVCAQLKALTETKDIPVIFVTAHIDEETETRCFNEGGVDFISKPINRNTVRARVRTHLLLKAQSDLLRQLVYLDGLTEVHNRRYFDERLNQEWALAYRHQTSLSLIIVDIDFFKKYNDLYGHLAGDNCLRRVAKAIHHALKRPTDLVARYGGEEFACLLPDTGFIGAMAVAESIRLQIMELAIPHADSSTSPFISISLGVCCRSAESPGVLTDFLLQADAQLYQAKKNGKNQTCGTFLENAERGSI</sequence>
<keyword evidence="5" id="KW-0597">Phosphoprotein</keyword>
<organism evidence="8 9">
    <name type="scientific">Serratia fonticola</name>
    <dbReference type="NCBI Taxonomy" id="47917"/>
    <lineage>
        <taxon>Bacteria</taxon>
        <taxon>Pseudomonadati</taxon>
        <taxon>Pseudomonadota</taxon>
        <taxon>Gammaproteobacteria</taxon>
        <taxon>Enterobacterales</taxon>
        <taxon>Yersiniaceae</taxon>
        <taxon>Serratia</taxon>
    </lineage>
</organism>
<dbReference type="CDD" id="cd01949">
    <property type="entry name" value="GGDEF"/>
    <property type="match status" value="1"/>
</dbReference>
<dbReference type="InterPro" id="IPR001789">
    <property type="entry name" value="Sig_transdc_resp-reg_receiver"/>
</dbReference>
<dbReference type="GO" id="GO:0052621">
    <property type="term" value="F:diguanylate cyclase activity"/>
    <property type="evidence" value="ECO:0007669"/>
    <property type="project" value="UniProtKB-EC"/>
</dbReference>
<proteinExistence type="predicted"/>
<dbReference type="InterPro" id="IPR043128">
    <property type="entry name" value="Rev_trsase/Diguanyl_cyclase"/>
</dbReference>
<feature type="domain" description="Response regulatory" evidence="6">
    <location>
        <begin position="22"/>
        <end position="137"/>
    </location>
</feature>
<dbReference type="AlphaFoldDB" id="A0AAJ1YKB5"/>
<dbReference type="PANTHER" id="PTHR45138">
    <property type="entry name" value="REGULATORY COMPONENTS OF SENSORY TRANSDUCTION SYSTEM"/>
    <property type="match status" value="1"/>
</dbReference>
<dbReference type="InterPro" id="IPR011006">
    <property type="entry name" value="CheY-like_superfamily"/>
</dbReference>
<evidence type="ECO:0000256" key="3">
    <source>
        <dbReference type="ARBA" id="ARBA00012528"/>
    </source>
</evidence>
<dbReference type="GO" id="GO:1902201">
    <property type="term" value="P:negative regulation of bacterial-type flagellum-dependent cell motility"/>
    <property type="evidence" value="ECO:0007669"/>
    <property type="project" value="TreeGrafter"/>
</dbReference>
<reference evidence="8" key="1">
    <citation type="submission" date="2023-08" db="EMBL/GenBank/DDBJ databases">
        <title>The Comparative Genomic Analysis of Yersiniaceae from Polar Regions.</title>
        <authorList>
            <person name="Goncharov A."/>
            <person name="Aslanov B."/>
            <person name="Kolodzhieva V."/>
            <person name="Azarov D."/>
            <person name="Mochov A."/>
            <person name="Lebedeva E."/>
        </authorList>
    </citation>
    <scope>NUCLEOTIDE SEQUENCE</scope>
    <source>
        <strain evidence="8">Vf</strain>
    </source>
</reference>
<comment type="catalytic activity">
    <reaction evidence="4">
        <text>2 GTP = 3',3'-c-di-GMP + 2 diphosphate</text>
        <dbReference type="Rhea" id="RHEA:24898"/>
        <dbReference type="ChEBI" id="CHEBI:33019"/>
        <dbReference type="ChEBI" id="CHEBI:37565"/>
        <dbReference type="ChEBI" id="CHEBI:58805"/>
        <dbReference type="EC" id="2.7.7.65"/>
    </reaction>
</comment>
<dbReference type="PROSITE" id="PS50887">
    <property type="entry name" value="GGDEF"/>
    <property type="match status" value="1"/>
</dbReference>
<dbReference type="NCBIfam" id="TIGR00254">
    <property type="entry name" value="GGDEF"/>
    <property type="match status" value="1"/>
</dbReference>
<evidence type="ECO:0000313" key="9">
    <source>
        <dbReference type="Proteomes" id="UP001224622"/>
    </source>
</evidence>
<evidence type="ECO:0000259" key="7">
    <source>
        <dbReference type="PROSITE" id="PS50887"/>
    </source>
</evidence>
<keyword evidence="8" id="KW-0808">Transferase</keyword>
<dbReference type="PANTHER" id="PTHR45138:SF9">
    <property type="entry name" value="DIGUANYLATE CYCLASE DGCM-RELATED"/>
    <property type="match status" value="1"/>
</dbReference>
<dbReference type="InterPro" id="IPR050469">
    <property type="entry name" value="Diguanylate_Cyclase"/>
</dbReference>
<comment type="caution">
    <text evidence="8">The sequence shown here is derived from an EMBL/GenBank/DDBJ whole genome shotgun (WGS) entry which is preliminary data.</text>
</comment>
<gene>
    <name evidence="8" type="ORF">RDT67_22985</name>
</gene>
<dbReference type="EC" id="2.7.7.65" evidence="3"/>
<dbReference type="SMART" id="SM00448">
    <property type="entry name" value="REC"/>
    <property type="match status" value="1"/>
</dbReference>
<feature type="modified residue" description="4-aspartylphosphate" evidence="5">
    <location>
        <position position="70"/>
    </location>
</feature>
<dbReference type="InterPro" id="IPR029787">
    <property type="entry name" value="Nucleotide_cyclase"/>
</dbReference>
<dbReference type="RefSeq" id="WP_024528865.1">
    <property type="nucleotide sequence ID" value="NZ_JAVIGA010000033.1"/>
</dbReference>
<dbReference type="Pfam" id="PF00072">
    <property type="entry name" value="Response_reg"/>
    <property type="match status" value="1"/>
</dbReference>
<keyword evidence="8" id="KW-0548">Nucleotidyltransferase</keyword>
<dbReference type="FunFam" id="3.30.70.270:FF:000001">
    <property type="entry name" value="Diguanylate cyclase domain protein"/>
    <property type="match status" value="1"/>
</dbReference>
<dbReference type="GO" id="GO:0005886">
    <property type="term" value="C:plasma membrane"/>
    <property type="evidence" value="ECO:0007669"/>
    <property type="project" value="TreeGrafter"/>
</dbReference>
<comment type="pathway">
    <text evidence="2">Purine metabolism; 3',5'-cyclic di-GMP biosynthesis.</text>
</comment>
<evidence type="ECO:0000256" key="2">
    <source>
        <dbReference type="ARBA" id="ARBA00004665"/>
    </source>
</evidence>
<dbReference type="Gene3D" id="3.30.70.270">
    <property type="match status" value="1"/>
</dbReference>
<dbReference type="PROSITE" id="PS50110">
    <property type="entry name" value="RESPONSE_REGULATORY"/>
    <property type="match status" value="1"/>
</dbReference>
<protein>
    <recommendedName>
        <fullName evidence="3">diguanylate cyclase</fullName>
        <ecNumber evidence="3">2.7.7.65</ecNumber>
    </recommendedName>
</protein>
<accession>A0AAJ1YKB5</accession>
<evidence type="ECO:0000256" key="4">
    <source>
        <dbReference type="ARBA" id="ARBA00034247"/>
    </source>
</evidence>
<dbReference type="SUPFAM" id="SSF55073">
    <property type="entry name" value="Nucleotide cyclase"/>
    <property type="match status" value="1"/>
</dbReference>